<sequence length="214" mass="23415">MTSLLYIADPMCSWCYGFGPELEALRAGMGGIPVDVVVGGLRAYNTEAMGEEQRRTILEHWHHVAERSGLPFDDAALSRPGFVYDTEPACRAVVAVRSLSPAAALPAFLAMQRAFYAEGRDVTDPMLLADICSAVLRDAGLDVDAEAFHQLWQAESSKAAARADFMQTQRWGVRGFPTLVLARDDRLDLVCAGYMKADALRDVVQQLLAEDAPH</sequence>
<gene>
    <name evidence="2" type="ORF">SAMN06265795_115119</name>
</gene>
<evidence type="ECO:0000259" key="1">
    <source>
        <dbReference type="Pfam" id="PF01323"/>
    </source>
</evidence>
<keyword evidence="3" id="KW-1185">Reference proteome</keyword>
<dbReference type="EMBL" id="FZOT01000015">
    <property type="protein sequence ID" value="SNT16184.1"/>
    <property type="molecule type" value="Genomic_DNA"/>
</dbReference>
<dbReference type="Gene3D" id="3.40.30.10">
    <property type="entry name" value="Glutaredoxin"/>
    <property type="match status" value="1"/>
</dbReference>
<dbReference type="AlphaFoldDB" id="A0A239KGC7"/>
<protein>
    <recommendedName>
        <fullName evidence="1">DSBA-like thioredoxin domain-containing protein</fullName>
    </recommendedName>
</protein>
<dbReference type="InterPro" id="IPR036249">
    <property type="entry name" value="Thioredoxin-like_sf"/>
</dbReference>
<dbReference type="CDD" id="cd03025">
    <property type="entry name" value="DsbA_FrnE_like"/>
    <property type="match status" value="1"/>
</dbReference>
<dbReference type="SUPFAM" id="SSF52833">
    <property type="entry name" value="Thioredoxin-like"/>
    <property type="match status" value="1"/>
</dbReference>
<dbReference type="Proteomes" id="UP000198284">
    <property type="component" value="Unassembled WGS sequence"/>
</dbReference>
<dbReference type="Gene3D" id="1.10.472.60">
    <property type="entry name" value="putative protein disulfide isomerase domain"/>
    <property type="match status" value="1"/>
</dbReference>
<evidence type="ECO:0000313" key="2">
    <source>
        <dbReference type="EMBL" id="SNT16184.1"/>
    </source>
</evidence>
<name>A0A239KGC7_9BURK</name>
<reference evidence="2 3" key="1">
    <citation type="submission" date="2017-06" db="EMBL/GenBank/DDBJ databases">
        <authorList>
            <person name="Kim H.J."/>
            <person name="Triplett B.A."/>
        </authorList>
    </citation>
    <scope>NUCLEOTIDE SEQUENCE [LARGE SCALE GENOMIC DNA]</scope>
    <source>
        <strain evidence="2 3">U15</strain>
    </source>
</reference>
<dbReference type="RefSeq" id="WP_089400860.1">
    <property type="nucleotide sequence ID" value="NZ_FZOT01000015.1"/>
</dbReference>
<feature type="domain" description="DSBA-like thioredoxin" evidence="1">
    <location>
        <begin position="9"/>
        <end position="201"/>
    </location>
</feature>
<dbReference type="PANTHER" id="PTHR13887">
    <property type="entry name" value="GLUTATHIONE S-TRANSFERASE KAPPA"/>
    <property type="match status" value="1"/>
</dbReference>
<dbReference type="Pfam" id="PF01323">
    <property type="entry name" value="DSBA"/>
    <property type="match status" value="1"/>
</dbReference>
<proteinExistence type="predicted"/>
<dbReference type="OrthoDB" id="9813770at2"/>
<dbReference type="PANTHER" id="PTHR13887:SF54">
    <property type="entry name" value="DSBA FAMILY PROTEIN"/>
    <property type="match status" value="1"/>
</dbReference>
<dbReference type="InterPro" id="IPR001853">
    <property type="entry name" value="DSBA-like_thioredoxin_dom"/>
</dbReference>
<evidence type="ECO:0000313" key="3">
    <source>
        <dbReference type="Proteomes" id="UP000198284"/>
    </source>
</evidence>
<accession>A0A239KGC7</accession>
<organism evidence="2 3">
    <name type="scientific">Noviherbaspirillum humi</name>
    <dbReference type="NCBI Taxonomy" id="1688639"/>
    <lineage>
        <taxon>Bacteria</taxon>
        <taxon>Pseudomonadati</taxon>
        <taxon>Pseudomonadota</taxon>
        <taxon>Betaproteobacteria</taxon>
        <taxon>Burkholderiales</taxon>
        <taxon>Oxalobacteraceae</taxon>
        <taxon>Noviherbaspirillum</taxon>
    </lineage>
</organism>
<dbReference type="GO" id="GO:0016491">
    <property type="term" value="F:oxidoreductase activity"/>
    <property type="evidence" value="ECO:0007669"/>
    <property type="project" value="InterPro"/>
</dbReference>